<protein>
    <recommendedName>
        <fullName evidence="5">ABC transporter permease</fullName>
    </recommendedName>
</protein>
<keyword evidence="1" id="KW-0472">Membrane</keyword>
<dbReference type="RefSeq" id="WP_075733073.1">
    <property type="nucleotide sequence ID" value="NZ_CP009249.1"/>
</dbReference>
<gene>
    <name evidence="3" type="ORF">CPHO_02940</name>
</gene>
<sequence length="215" mass="24133">MRKRLYLFLVPAFLVMAALCAALHKAPAGLAININPQVPGGRGQVLLSFDEMIPVFFITLATVVTFPTLSEWELRRRRPRVGKLLDSCFIVLAVCVSVGIDVFLFWRNWHGGPFFQYEILFNNTLLYAGIAFLAVTYLGRTKGAVVCLATYAFLILVLAYRPVEMDFYWPYASFNGPGPWYSPVHYTVTTIVLLAGLWARYHWAGAANSALNKDT</sequence>
<keyword evidence="4" id="KW-1185">Reference proteome</keyword>
<accession>A0A1L7D1S4</accession>
<keyword evidence="2" id="KW-0732">Signal</keyword>
<keyword evidence="1" id="KW-1133">Transmembrane helix</keyword>
<proteinExistence type="predicted"/>
<reference evidence="3 4" key="1">
    <citation type="submission" date="2014-08" db="EMBL/GenBank/DDBJ databases">
        <title>Complete genome sequence of Corynebacterium phocae M408/89/1(T)(=DSM 44612(T)), isolated from the common seal (Phoca vitulina).</title>
        <authorList>
            <person name="Ruckert C."/>
            <person name="Albersmeier A."/>
            <person name="Winkler A."/>
            <person name="Kalinowski J."/>
        </authorList>
    </citation>
    <scope>NUCLEOTIDE SEQUENCE [LARGE SCALE GENOMIC DNA]</scope>
    <source>
        <strain evidence="3 4">M408/89/1</strain>
    </source>
</reference>
<feature type="transmembrane region" description="Helical" evidence="1">
    <location>
        <begin position="52"/>
        <end position="72"/>
    </location>
</feature>
<evidence type="ECO:0000313" key="4">
    <source>
        <dbReference type="Proteomes" id="UP000185491"/>
    </source>
</evidence>
<feature type="signal peptide" evidence="2">
    <location>
        <begin position="1"/>
        <end position="21"/>
    </location>
</feature>
<dbReference type="EMBL" id="CP009249">
    <property type="protein sequence ID" value="APT92023.1"/>
    <property type="molecule type" value="Genomic_DNA"/>
</dbReference>
<name>A0A1L7D1S4_9CORY</name>
<feature type="transmembrane region" description="Helical" evidence="1">
    <location>
        <begin position="119"/>
        <end position="138"/>
    </location>
</feature>
<evidence type="ECO:0000313" key="3">
    <source>
        <dbReference type="EMBL" id="APT92023.1"/>
    </source>
</evidence>
<feature type="transmembrane region" description="Helical" evidence="1">
    <location>
        <begin position="183"/>
        <end position="203"/>
    </location>
</feature>
<dbReference type="OrthoDB" id="4424809at2"/>
<evidence type="ECO:0000256" key="2">
    <source>
        <dbReference type="SAM" id="SignalP"/>
    </source>
</evidence>
<feature type="transmembrane region" description="Helical" evidence="1">
    <location>
        <begin position="84"/>
        <end position="107"/>
    </location>
</feature>
<keyword evidence="1" id="KW-0812">Transmembrane</keyword>
<evidence type="ECO:0008006" key="5">
    <source>
        <dbReference type="Google" id="ProtNLM"/>
    </source>
</evidence>
<feature type="transmembrane region" description="Helical" evidence="1">
    <location>
        <begin position="145"/>
        <end position="163"/>
    </location>
</feature>
<evidence type="ECO:0000256" key="1">
    <source>
        <dbReference type="SAM" id="Phobius"/>
    </source>
</evidence>
<dbReference type="AlphaFoldDB" id="A0A1L7D1S4"/>
<feature type="chain" id="PRO_5013244969" description="ABC transporter permease" evidence="2">
    <location>
        <begin position="22"/>
        <end position="215"/>
    </location>
</feature>
<dbReference type="Proteomes" id="UP000185491">
    <property type="component" value="Chromosome"/>
</dbReference>
<dbReference type="KEGG" id="cpho:CPHO_02940"/>
<organism evidence="3 4">
    <name type="scientific">Corynebacterium phocae</name>
    <dbReference type="NCBI Taxonomy" id="161895"/>
    <lineage>
        <taxon>Bacteria</taxon>
        <taxon>Bacillati</taxon>
        <taxon>Actinomycetota</taxon>
        <taxon>Actinomycetes</taxon>
        <taxon>Mycobacteriales</taxon>
        <taxon>Corynebacteriaceae</taxon>
        <taxon>Corynebacterium</taxon>
    </lineage>
</organism>